<dbReference type="GeneID" id="63147341"/>
<evidence type="ECO:0000256" key="1">
    <source>
        <dbReference type="ARBA" id="ARBA00009437"/>
    </source>
</evidence>
<proteinExistence type="inferred from homology"/>
<protein>
    <submittedName>
        <fullName evidence="5">Uncharacterized protein</fullName>
    </submittedName>
</protein>
<dbReference type="Pfam" id="PF03466">
    <property type="entry name" value="LysR_substrate"/>
    <property type="match status" value="1"/>
</dbReference>
<dbReference type="EMBL" id="NGJX01000016">
    <property type="protein sequence ID" value="RST99180.1"/>
    <property type="molecule type" value="Genomic_DNA"/>
</dbReference>
<keyword evidence="2" id="KW-0805">Transcription regulation</keyword>
<sequence length="292" mass="33594">MLDYRYNTFIVLVETKSYTKTAKQINFTQPAVTKHIQFIEKELKTSLVIYQNNQLTITSEGIYLYHQIKKIQSEINKIESFLIDEISLQIGTSKTIGEFIISDTLSKFNQQFDNPKVSVLVDNTSALLSLLTKRKIDFALISGPISISDFDCEVFLEDNILLVCSNQHPLANRTVSINKLSTERFLIRESGSGIMEAVLNKFNEHKMDYQDLINKQVVGNINVIKDMVYKNEGISFIYQSSVKKELENKKISTITIKGFNQKQPFYIVKNQQQILNNSSYSFLKLLKNKKEC</sequence>
<dbReference type="InterPro" id="IPR036388">
    <property type="entry name" value="WH-like_DNA-bd_sf"/>
</dbReference>
<reference evidence="5 6" key="1">
    <citation type="submission" date="2017-05" db="EMBL/GenBank/DDBJ databases">
        <title>Vagococcus spp. assemblies.</title>
        <authorList>
            <person name="Gulvik C.A."/>
        </authorList>
    </citation>
    <scope>NUCLEOTIDE SEQUENCE [LARGE SCALE GENOMIC DNA]</scope>
    <source>
        <strain evidence="5 6">NCFB 2497</strain>
    </source>
</reference>
<keyword evidence="6" id="KW-1185">Reference proteome</keyword>
<keyword evidence="4" id="KW-0804">Transcription</keyword>
<dbReference type="OrthoDB" id="9785745at2"/>
<dbReference type="RefSeq" id="WP_114290370.1">
    <property type="nucleotide sequence ID" value="NZ_CP081470.1"/>
</dbReference>
<dbReference type="InterPro" id="IPR005119">
    <property type="entry name" value="LysR_subst-bd"/>
</dbReference>
<dbReference type="Proteomes" id="UP000288197">
    <property type="component" value="Unassembled WGS sequence"/>
</dbReference>
<dbReference type="Gene3D" id="1.10.10.10">
    <property type="entry name" value="Winged helix-like DNA-binding domain superfamily/Winged helix DNA-binding domain"/>
    <property type="match status" value="1"/>
</dbReference>
<dbReference type="Gene3D" id="3.40.190.290">
    <property type="match status" value="1"/>
</dbReference>
<dbReference type="SUPFAM" id="SSF46785">
    <property type="entry name" value="Winged helix' DNA-binding domain"/>
    <property type="match status" value="1"/>
</dbReference>
<evidence type="ECO:0000256" key="4">
    <source>
        <dbReference type="ARBA" id="ARBA00023163"/>
    </source>
</evidence>
<gene>
    <name evidence="5" type="ORF">CBF32_11965</name>
</gene>
<keyword evidence="3" id="KW-0238">DNA-binding</keyword>
<dbReference type="InterPro" id="IPR000847">
    <property type="entry name" value="LysR_HTH_N"/>
</dbReference>
<dbReference type="AlphaFoldDB" id="A0A369APY3"/>
<comment type="caution">
    <text evidence="5">The sequence shown here is derived from an EMBL/GenBank/DDBJ whole genome shotgun (WGS) entry which is preliminary data.</text>
</comment>
<accession>A0A369APY3</accession>
<dbReference type="PANTHER" id="PTHR30126:SF39">
    <property type="entry name" value="HTH-TYPE TRANSCRIPTIONAL REGULATOR CYSL"/>
    <property type="match status" value="1"/>
</dbReference>
<evidence type="ECO:0000313" key="6">
    <source>
        <dbReference type="Proteomes" id="UP000288197"/>
    </source>
</evidence>
<dbReference type="InterPro" id="IPR036390">
    <property type="entry name" value="WH_DNA-bd_sf"/>
</dbReference>
<organism evidence="5 6">
    <name type="scientific">Vagococcus fluvialis</name>
    <dbReference type="NCBI Taxonomy" id="2738"/>
    <lineage>
        <taxon>Bacteria</taxon>
        <taxon>Bacillati</taxon>
        <taxon>Bacillota</taxon>
        <taxon>Bacilli</taxon>
        <taxon>Lactobacillales</taxon>
        <taxon>Enterococcaceae</taxon>
        <taxon>Vagococcus</taxon>
    </lineage>
</organism>
<comment type="similarity">
    <text evidence="1">Belongs to the LysR transcriptional regulatory family.</text>
</comment>
<dbReference type="SUPFAM" id="SSF53850">
    <property type="entry name" value="Periplasmic binding protein-like II"/>
    <property type="match status" value="1"/>
</dbReference>
<dbReference type="GO" id="GO:0003700">
    <property type="term" value="F:DNA-binding transcription factor activity"/>
    <property type="evidence" value="ECO:0007669"/>
    <property type="project" value="InterPro"/>
</dbReference>
<evidence type="ECO:0000256" key="3">
    <source>
        <dbReference type="ARBA" id="ARBA00023125"/>
    </source>
</evidence>
<name>A0A369APY3_9ENTE</name>
<dbReference type="PANTHER" id="PTHR30126">
    <property type="entry name" value="HTH-TYPE TRANSCRIPTIONAL REGULATOR"/>
    <property type="match status" value="1"/>
</dbReference>
<evidence type="ECO:0000256" key="2">
    <source>
        <dbReference type="ARBA" id="ARBA00023015"/>
    </source>
</evidence>
<evidence type="ECO:0000313" key="5">
    <source>
        <dbReference type="EMBL" id="RST99180.1"/>
    </source>
</evidence>
<dbReference type="PROSITE" id="PS50931">
    <property type="entry name" value="HTH_LYSR"/>
    <property type="match status" value="1"/>
</dbReference>
<dbReference type="GO" id="GO:0000976">
    <property type="term" value="F:transcription cis-regulatory region binding"/>
    <property type="evidence" value="ECO:0007669"/>
    <property type="project" value="TreeGrafter"/>
</dbReference>
<dbReference type="Pfam" id="PF00126">
    <property type="entry name" value="HTH_1"/>
    <property type="match status" value="1"/>
</dbReference>